<proteinExistence type="predicted"/>
<dbReference type="GO" id="GO:0008797">
    <property type="term" value="F:aspartate ammonia-lyase activity"/>
    <property type="evidence" value="ECO:0007669"/>
    <property type="project" value="TreeGrafter"/>
</dbReference>
<dbReference type="PATRIC" id="fig|1423726.3.peg.1777"/>
<keyword evidence="1 4" id="KW-0456">Lyase</keyword>
<dbReference type="Pfam" id="PF10415">
    <property type="entry name" value="FumaraseC_C"/>
    <property type="match status" value="1"/>
</dbReference>
<sequence length="455" mass="49567">MALPDEVLYGIHTKRALGNFKIDSEAISPLVIRNLVLIKRAAAQTNCEAQTLPAERALAIEQACDAILLHHYDDQFVVPAIQGGAGTSTNMNVNEVIANVANQYLALHERMHPNDDVNQAQSTNDTFPTACKMAALQLLPALKQQLKHLSDSWLRKAFEYDDALKLGRTQLQDAMPTTFGQSFRVYASLFKRDLVRINRASQNLTTVNMGGTAIGTGVNASQYYQQHIVTAINRVAHLNLTQATNLIDATQNCDSFAEFSGALKVLAVDLNKMANDLRLLSSGPRAGLSELKLPARQAGSSIMPGKVNPVLPEFINQVAFEVIGHDTTITLAAEAGQLELNAFEPVMIRDLLSSMTLLTGAIQRFIQNCLTDLTVDRETGAQAVEASPVIATVLSPLIGYQQTTALVHEATDTGQTIRELLLQKHLFRPAQIEQLLAPASLLGRPSSHKNQVVNH</sequence>
<dbReference type="Proteomes" id="UP000051461">
    <property type="component" value="Unassembled WGS sequence"/>
</dbReference>
<dbReference type="EMBL" id="AZDA01000001">
    <property type="protein sequence ID" value="KRK41019.1"/>
    <property type="molecule type" value="Genomic_DNA"/>
</dbReference>
<dbReference type="InterPro" id="IPR024083">
    <property type="entry name" value="Fumarase/histidase_N"/>
</dbReference>
<organism evidence="4 5">
    <name type="scientific">Loigolactobacillus bifermentans DSM 20003</name>
    <dbReference type="NCBI Taxonomy" id="1423726"/>
    <lineage>
        <taxon>Bacteria</taxon>
        <taxon>Bacillati</taxon>
        <taxon>Bacillota</taxon>
        <taxon>Bacilli</taxon>
        <taxon>Lactobacillales</taxon>
        <taxon>Lactobacillaceae</taxon>
        <taxon>Loigolactobacillus</taxon>
    </lineage>
</organism>
<dbReference type="Gene3D" id="1.10.275.10">
    <property type="entry name" value="Fumarase/aspartase (N-terminal domain)"/>
    <property type="match status" value="1"/>
</dbReference>
<dbReference type="Pfam" id="PF00206">
    <property type="entry name" value="Lyase_1"/>
    <property type="match status" value="1"/>
</dbReference>
<dbReference type="GO" id="GO:0006099">
    <property type="term" value="P:tricarboxylic acid cycle"/>
    <property type="evidence" value="ECO:0007669"/>
    <property type="project" value="InterPro"/>
</dbReference>
<dbReference type="PRINTS" id="PR00149">
    <property type="entry name" value="FUMRATELYASE"/>
</dbReference>
<dbReference type="InterPro" id="IPR000362">
    <property type="entry name" value="Fumarate_lyase_fam"/>
</dbReference>
<evidence type="ECO:0000313" key="5">
    <source>
        <dbReference type="Proteomes" id="UP000051461"/>
    </source>
</evidence>
<comment type="caution">
    <text evidence="4">The sequence shown here is derived from an EMBL/GenBank/DDBJ whole genome shotgun (WGS) entry which is preliminary data.</text>
</comment>
<evidence type="ECO:0000259" key="3">
    <source>
        <dbReference type="Pfam" id="PF10415"/>
    </source>
</evidence>
<name>A0A0R1H3A9_9LACO</name>
<dbReference type="GO" id="GO:0006531">
    <property type="term" value="P:aspartate metabolic process"/>
    <property type="evidence" value="ECO:0007669"/>
    <property type="project" value="TreeGrafter"/>
</dbReference>
<reference evidence="4 5" key="1">
    <citation type="journal article" date="2015" name="Genome Announc.">
        <title>Expanding the biotechnology potential of lactobacilli through comparative genomics of 213 strains and associated genera.</title>
        <authorList>
            <person name="Sun Z."/>
            <person name="Harris H.M."/>
            <person name="McCann A."/>
            <person name="Guo C."/>
            <person name="Argimon S."/>
            <person name="Zhang W."/>
            <person name="Yang X."/>
            <person name="Jeffery I.B."/>
            <person name="Cooney J.C."/>
            <person name="Kagawa T.F."/>
            <person name="Liu W."/>
            <person name="Song Y."/>
            <person name="Salvetti E."/>
            <person name="Wrobel A."/>
            <person name="Rasinkangas P."/>
            <person name="Parkhill J."/>
            <person name="Rea M.C."/>
            <person name="O'Sullivan O."/>
            <person name="Ritari J."/>
            <person name="Douillard F.P."/>
            <person name="Paul Ross R."/>
            <person name="Yang R."/>
            <person name="Briner A.E."/>
            <person name="Felis G.E."/>
            <person name="de Vos W.M."/>
            <person name="Barrangou R."/>
            <person name="Klaenhammer T.R."/>
            <person name="Caufield P.W."/>
            <person name="Cui Y."/>
            <person name="Zhang H."/>
            <person name="O'Toole P.W."/>
        </authorList>
    </citation>
    <scope>NUCLEOTIDE SEQUENCE [LARGE SCALE GENOMIC DNA]</scope>
    <source>
        <strain evidence="4 5">DSM 20003</strain>
    </source>
</reference>
<dbReference type="InterPro" id="IPR020557">
    <property type="entry name" value="Fumarate_lyase_CS"/>
</dbReference>
<dbReference type="InterPro" id="IPR022761">
    <property type="entry name" value="Fumarate_lyase_N"/>
</dbReference>
<dbReference type="InterPro" id="IPR018951">
    <property type="entry name" value="Fumarase_C_C"/>
</dbReference>
<dbReference type="AlphaFoldDB" id="A0A0R1H3A9"/>
<feature type="domain" description="Fumarate lyase N-terminal" evidence="2">
    <location>
        <begin position="6"/>
        <end position="324"/>
    </location>
</feature>
<keyword evidence="5" id="KW-1185">Reference proteome</keyword>
<dbReference type="FunFam" id="1.20.200.10:FF:000001">
    <property type="entry name" value="Fumarate hydratase, mitochondrial"/>
    <property type="match status" value="1"/>
</dbReference>
<dbReference type="Gene3D" id="1.20.200.10">
    <property type="entry name" value="Fumarase/aspartase (Central domain)"/>
    <property type="match status" value="1"/>
</dbReference>
<dbReference type="NCBIfam" id="NF008909">
    <property type="entry name" value="PRK12273.1"/>
    <property type="match status" value="1"/>
</dbReference>
<dbReference type="InterPro" id="IPR008948">
    <property type="entry name" value="L-Aspartase-like"/>
</dbReference>
<dbReference type="STRING" id="1423726.FC07_GL001717"/>
<feature type="domain" description="Fumarase C C-terminal" evidence="3">
    <location>
        <begin position="390"/>
        <end position="442"/>
    </location>
</feature>
<evidence type="ECO:0000256" key="1">
    <source>
        <dbReference type="ARBA" id="ARBA00023239"/>
    </source>
</evidence>
<protein>
    <submittedName>
        <fullName evidence="4">Aspartate ammonia-lyase</fullName>
    </submittedName>
</protein>
<dbReference type="PANTHER" id="PTHR42696:SF2">
    <property type="entry name" value="ASPARTATE AMMONIA-LYASE"/>
    <property type="match status" value="1"/>
</dbReference>
<evidence type="ECO:0000259" key="2">
    <source>
        <dbReference type="Pfam" id="PF00206"/>
    </source>
</evidence>
<dbReference type="SUPFAM" id="SSF48557">
    <property type="entry name" value="L-aspartase-like"/>
    <property type="match status" value="1"/>
</dbReference>
<dbReference type="Gene3D" id="1.10.40.30">
    <property type="entry name" value="Fumarase/aspartase (C-terminal domain)"/>
    <property type="match status" value="1"/>
</dbReference>
<dbReference type="PROSITE" id="PS00163">
    <property type="entry name" value="FUMARATE_LYASES"/>
    <property type="match status" value="1"/>
</dbReference>
<accession>A0A0R1H3A9</accession>
<evidence type="ECO:0000313" key="4">
    <source>
        <dbReference type="EMBL" id="KRK41019.1"/>
    </source>
</evidence>
<dbReference type="GO" id="GO:0005829">
    <property type="term" value="C:cytosol"/>
    <property type="evidence" value="ECO:0007669"/>
    <property type="project" value="TreeGrafter"/>
</dbReference>
<gene>
    <name evidence="4" type="ORF">FC07_GL001717</name>
</gene>
<dbReference type="InterPro" id="IPR051546">
    <property type="entry name" value="Aspartate_Ammonia-Lyase"/>
</dbReference>
<dbReference type="PANTHER" id="PTHR42696">
    <property type="entry name" value="ASPARTATE AMMONIA-LYASE"/>
    <property type="match status" value="1"/>
</dbReference>